<keyword evidence="1" id="KW-1133">Transmembrane helix</keyword>
<dbReference type="Proteomes" id="UP000198393">
    <property type="component" value="Unassembled WGS sequence"/>
</dbReference>
<dbReference type="EMBL" id="FZPD01000002">
    <property type="protein sequence ID" value="SNS78086.1"/>
    <property type="molecule type" value="Genomic_DNA"/>
</dbReference>
<feature type="transmembrane region" description="Helical" evidence="1">
    <location>
        <begin position="47"/>
        <end position="64"/>
    </location>
</feature>
<keyword evidence="1" id="KW-0472">Membrane</keyword>
<keyword evidence="3" id="KW-1185">Reference proteome</keyword>
<dbReference type="AlphaFoldDB" id="A0A239H9I4"/>
<feature type="transmembrane region" description="Helical" evidence="1">
    <location>
        <begin position="125"/>
        <end position="149"/>
    </location>
</feature>
<evidence type="ECO:0000256" key="1">
    <source>
        <dbReference type="SAM" id="Phobius"/>
    </source>
</evidence>
<protein>
    <submittedName>
        <fullName evidence="2">Uncharacterized protein</fullName>
    </submittedName>
</protein>
<gene>
    <name evidence="2" type="ORF">SAMN05421640_1212</name>
</gene>
<organism evidence="2 3">
    <name type="scientific">Ekhidna lutea</name>
    <dbReference type="NCBI Taxonomy" id="447679"/>
    <lineage>
        <taxon>Bacteria</taxon>
        <taxon>Pseudomonadati</taxon>
        <taxon>Bacteroidota</taxon>
        <taxon>Cytophagia</taxon>
        <taxon>Cytophagales</taxon>
        <taxon>Reichenbachiellaceae</taxon>
        <taxon>Ekhidna</taxon>
    </lineage>
</organism>
<name>A0A239H9I4_EKHLU</name>
<proteinExistence type="predicted"/>
<feature type="transmembrane region" description="Helical" evidence="1">
    <location>
        <begin position="71"/>
        <end position="88"/>
    </location>
</feature>
<evidence type="ECO:0000313" key="3">
    <source>
        <dbReference type="Proteomes" id="UP000198393"/>
    </source>
</evidence>
<keyword evidence="1" id="KW-0812">Transmembrane</keyword>
<accession>A0A239H9I4</accession>
<reference evidence="2 3" key="1">
    <citation type="submission" date="2017-06" db="EMBL/GenBank/DDBJ databases">
        <authorList>
            <person name="Kim H.J."/>
            <person name="Triplett B.A."/>
        </authorList>
    </citation>
    <scope>NUCLEOTIDE SEQUENCE [LARGE SCALE GENOMIC DNA]</scope>
    <source>
        <strain evidence="2 3">DSM 19307</strain>
    </source>
</reference>
<evidence type="ECO:0000313" key="2">
    <source>
        <dbReference type="EMBL" id="SNS78086.1"/>
    </source>
</evidence>
<sequence>MLHMNKHKNAIRSGITLLAVYLITSFHHVYGAVLYDTPWRTHIAYQGASWLVVSYVLLLICIRWDRLWLRWIYAIISGFFFVLAIGLYEGFYNHILKNILYFIGLAEETLLSMYPPPKYELPNDWLFELSGILTFGVSVWCFLTLVNYVRNGSLVQKTIG</sequence>